<dbReference type="EMBL" id="CP001731">
    <property type="protein sequence ID" value="ADB87749.1"/>
    <property type="molecule type" value="Genomic_DNA"/>
</dbReference>
<accession>D2PDH9</accession>
<name>D2PDH9_SACI9</name>
<dbReference type="KEGG" id="sii:LD85_2096"/>
<gene>
    <name evidence="1" type="ordered locus">LD85_2096</name>
</gene>
<proteinExistence type="predicted"/>
<evidence type="ECO:0000313" key="1">
    <source>
        <dbReference type="EMBL" id="ADB87749.1"/>
    </source>
</evidence>
<dbReference type="AlphaFoldDB" id="D2PDH9"/>
<organism evidence="1 2">
    <name type="scientific">Saccharolobus islandicus (strain L.D.8.5 / Lassen #2)</name>
    <name type="common">Sulfolobus islandicus</name>
    <dbReference type="NCBI Taxonomy" id="425944"/>
    <lineage>
        <taxon>Archaea</taxon>
        <taxon>Thermoproteota</taxon>
        <taxon>Thermoprotei</taxon>
        <taxon>Sulfolobales</taxon>
        <taxon>Sulfolobaceae</taxon>
        <taxon>Saccharolobus</taxon>
    </lineage>
</organism>
<reference evidence="2" key="1">
    <citation type="journal article" date="2009" name="Proc. Natl. Acad. Sci. U.S.A.">
        <title>Biogeography of the Sulfolobus islandicus pan-genome.</title>
        <authorList>
            <person name="Reno M.L."/>
            <person name="Held N.L."/>
            <person name="Fields C.J."/>
            <person name="Burke P.V."/>
            <person name="Whitaker R.J."/>
        </authorList>
    </citation>
    <scope>NUCLEOTIDE SEQUENCE [LARGE SCALE GENOMIC DNA]</scope>
    <source>
        <strain evidence="2">L.D.8.5 / Lassen #2</strain>
    </source>
</reference>
<protein>
    <submittedName>
        <fullName evidence="1">Uncharacterized protein</fullName>
    </submittedName>
</protein>
<dbReference type="HOGENOM" id="CLU_3338658_0_0_2"/>
<dbReference type="Proteomes" id="UP000001404">
    <property type="component" value="Chromosome"/>
</dbReference>
<sequence>MAEFLVSLFHDSLEIKVVITLFLTSTALKEKLKVVIC</sequence>
<evidence type="ECO:0000313" key="2">
    <source>
        <dbReference type="Proteomes" id="UP000001404"/>
    </source>
</evidence>